<organism evidence="2 3">
    <name type="scientific">Flavobacterium polysaccharolyticum</name>
    <dbReference type="NCBI Taxonomy" id="3133148"/>
    <lineage>
        <taxon>Bacteria</taxon>
        <taxon>Pseudomonadati</taxon>
        <taxon>Bacteroidota</taxon>
        <taxon>Flavobacteriia</taxon>
        <taxon>Flavobacteriales</taxon>
        <taxon>Flavobacteriaceae</taxon>
        <taxon>Flavobacterium</taxon>
    </lineage>
</organism>
<keyword evidence="1" id="KW-0472">Membrane</keyword>
<keyword evidence="1" id="KW-1133">Transmembrane helix</keyword>
<proteinExistence type="predicted"/>
<keyword evidence="1" id="KW-0812">Transmembrane</keyword>
<evidence type="ECO:0000256" key="1">
    <source>
        <dbReference type="SAM" id="Phobius"/>
    </source>
</evidence>
<comment type="caution">
    <text evidence="2">The sequence shown here is derived from an EMBL/GenBank/DDBJ whole genome shotgun (WGS) entry which is preliminary data.</text>
</comment>
<protein>
    <submittedName>
        <fullName evidence="2">Uncharacterized protein</fullName>
    </submittedName>
</protein>
<dbReference type="RefSeq" id="WP_342693576.1">
    <property type="nucleotide sequence ID" value="NZ_JBCGDP010000043.1"/>
</dbReference>
<dbReference type="EMBL" id="JBCGDP010000043">
    <property type="protein sequence ID" value="MEM0578774.1"/>
    <property type="molecule type" value="Genomic_DNA"/>
</dbReference>
<dbReference type="Proteomes" id="UP001468798">
    <property type="component" value="Unassembled WGS sequence"/>
</dbReference>
<sequence length="149" mass="17557">MLNFLKTKIVPNIFCIIILMSAFIYMYLTSKESEEALKNVVYARVKIKSVELGNKGGPLFLFDYHLNDSVYQGNYTIIDGEELSKTKRLREFKGDYFYIKVSKEKPQYHQLLINYCVRDTTLIQPKSGWKELPEKILSKYINQNKESFF</sequence>
<evidence type="ECO:0000313" key="3">
    <source>
        <dbReference type="Proteomes" id="UP001468798"/>
    </source>
</evidence>
<keyword evidence="3" id="KW-1185">Reference proteome</keyword>
<name>A0ABU9NTU5_9FLAO</name>
<evidence type="ECO:0000313" key="2">
    <source>
        <dbReference type="EMBL" id="MEM0578774.1"/>
    </source>
</evidence>
<reference evidence="2 3" key="1">
    <citation type="submission" date="2024-03" db="EMBL/GenBank/DDBJ databases">
        <title>Two novel species of the genus Flavobacterium exhibiting potentially degradation of complex polysaccharides.</title>
        <authorList>
            <person name="Lian X."/>
        </authorList>
    </citation>
    <scope>NUCLEOTIDE SEQUENCE [LARGE SCALE GENOMIC DNA]</scope>
    <source>
        <strain evidence="2 3">N6</strain>
    </source>
</reference>
<feature type="transmembrane region" description="Helical" evidence="1">
    <location>
        <begin position="9"/>
        <end position="28"/>
    </location>
</feature>
<accession>A0ABU9NTU5</accession>
<gene>
    <name evidence="2" type="ORF">WFZ86_19890</name>
</gene>